<comment type="caution">
    <text evidence="14">The sequence shown here is derived from an EMBL/GenBank/DDBJ whole genome shotgun (WGS) entry which is preliminary data.</text>
</comment>
<dbReference type="EMBL" id="JAKIJS010000001">
    <property type="protein sequence ID" value="MCF6138791.1"/>
    <property type="molecule type" value="Genomic_DNA"/>
</dbReference>
<dbReference type="Pfam" id="PF00892">
    <property type="entry name" value="EamA"/>
    <property type="match status" value="1"/>
</dbReference>
<evidence type="ECO:0000256" key="6">
    <source>
        <dbReference type="ARBA" id="ARBA00022556"/>
    </source>
</evidence>
<feature type="transmembrane region" description="Helical" evidence="12">
    <location>
        <begin position="95"/>
        <end position="112"/>
    </location>
</feature>
<evidence type="ECO:0000256" key="9">
    <source>
        <dbReference type="ARBA" id="ARBA00022989"/>
    </source>
</evidence>
<dbReference type="PANTHER" id="PTHR30561">
    <property type="entry name" value="SMR FAMILY PROTON-DEPENDENT DRUG EFFLUX TRANSPORTER SUGE"/>
    <property type="match status" value="1"/>
</dbReference>
<evidence type="ECO:0000256" key="1">
    <source>
        <dbReference type="ARBA" id="ARBA00004651"/>
    </source>
</evidence>
<keyword evidence="6" id="KW-0441">Lipid A biosynthesis</keyword>
<dbReference type="InterPro" id="IPR000620">
    <property type="entry name" value="EamA_dom"/>
</dbReference>
<dbReference type="Proteomes" id="UP001649381">
    <property type="component" value="Unassembled WGS sequence"/>
</dbReference>
<feature type="transmembrane region" description="Helical" evidence="12">
    <location>
        <begin position="69"/>
        <end position="89"/>
    </location>
</feature>
<evidence type="ECO:0000313" key="15">
    <source>
        <dbReference type="Proteomes" id="UP001649381"/>
    </source>
</evidence>
<evidence type="ECO:0000256" key="8">
    <source>
        <dbReference type="ARBA" id="ARBA00022985"/>
    </source>
</evidence>
<evidence type="ECO:0000256" key="7">
    <source>
        <dbReference type="ARBA" id="ARBA00022692"/>
    </source>
</evidence>
<dbReference type="RefSeq" id="WP_236336816.1">
    <property type="nucleotide sequence ID" value="NZ_JAKIJS010000001.1"/>
</dbReference>
<reference evidence="14 15" key="1">
    <citation type="submission" date="2022-01" db="EMBL/GenBank/DDBJ databases">
        <title>Alkalihalobacillus sp. EGI L200015, a novel bacterium isolated from a salt lake sediment.</title>
        <authorList>
            <person name="Gao L."/>
            <person name="Fang B.-Z."/>
            <person name="Li W.-J."/>
        </authorList>
    </citation>
    <scope>NUCLEOTIDE SEQUENCE [LARGE SCALE GENOMIC DNA]</scope>
    <source>
        <strain evidence="14 15">KCTC 12718</strain>
    </source>
</reference>
<keyword evidence="8" id="KW-0448">Lipopolysaccharide biosynthesis</keyword>
<feature type="transmembrane region" description="Helical" evidence="12">
    <location>
        <begin position="43"/>
        <end position="62"/>
    </location>
</feature>
<name>A0ABS9H3Z1_9BACL</name>
<keyword evidence="10" id="KW-0443">Lipid metabolism</keyword>
<organism evidence="14 15">
    <name type="scientific">Pseudalkalibacillus berkeleyi</name>
    <dbReference type="NCBI Taxonomy" id="1069813"/>
    <lineage>
        <taxon>Bacteria</taxon>
        <taxon>Bacillati</taxon>
        <taxon>Bacillota</taxon>
        <taxon>Bacilli</taxon>
        <taxon>Bacillales</taxon>
        <taxon>Fictibacillaceae</taxon>
        <taxon>Pseudalkalibacillus</taxon>
    </lineage>
</organism>
<evidence type="ECO:0000313" key="14">
    <source>
        <dbReference type="EMBL" id="MCF6138791.1"/>
    </source>
</evidence>
<comment type="subcellular location">
    <subcellularLocation>
        <location evidence="1">Cell membrane</location>
        <topology evidence="1">Multi-pass membrane protein</topology>
    </subcellularLocation>
</comment>
<keyword evidence="4" id="KW-0444">Lipid biosynthesis</keyword>
<evidence type="ECO:0000256" key="2">
    <source>
        <dbReference type="ARBA" id="ARBA00007362"/>
    </source>
</evidence>
<gene>
    <name evidence="14" type="ORF">L2716_13725</name>
</gene>
<sequence>MTYLLLLVNVFLLVGGQMLWKVGAAKIDQWNFETIIYLLKSPFFIGGGLLYVVATFIWMYIITKLPFSVAYPLQSLSYVIGVLAAYFYFKESVDASQWIGVCVIVIGVYLIAK</sequence>
<evidence type="ECO:0000256" key="4">
    <source>
        <dbReference type="ARBA" id="ARBA00022516"/>
    </source>
</evidence>
<evidence type="ECO:0000256" key="11">
    <source>
        <dbReference type="ARBA" id="ARBA00023136"/>
    </source>
</evidence>
<accession>A0ABS9H3Z1</accession>
<dbReference type="InterPro" id="IPR037185">
    <property type="entry name" value="EmrE-like"/>
</dbReference>
<evidence type="ECO:0000256" key="5">
    <source>
        <dbReference type="ARBA" id="ARBA00022519"/>
    </source>
</evidence>
<dbReference type="InterPro" id="IPR000390">
    <property type="entry name" value="Small_drug/metabolite_transptr"/>
</dbReference>
<evidence type="ECO:0000256" key="12">
    <source>
        <dbReference type="SAM" id="Phobius"/>
    </source>
</evidence>
<evidence type="ECO:0000259" key="13">
    <source>
        <dbReference type="Pfam" id="PF00892"/>
    </source>
</evidence>
<keyword evidence="3" id="KW-1003">Cell membrane</keyword>
<protein>
    <submittedName>
        <fullName evidence="14">EamA family transporter</fullName>
    </submittedName>
</protein>
<feature type="domain" description="EamA" evidence="13">
    <location>
        <begin position="26"/>
        <end position="111"/>
    </location>
</feature>
<keyword evidence="5" id="KW-0997">Cell inner membrane</keyword>
<keyword evidence="15" id="KW-1185">Reference proteome</keyword>
<keyword evidence="7 12" id="KW-0812">Transmembrane</keyword>
<comment type="similarity">
    <text evidence="2">Belongs to the EamA transporter family.</text>
</comment>
<evidence type="ECO:0000256" key="3">
    <source>
        <dbReference type="ARBA" id="ARBA00022475"/>
    </source>
</evidence>
<dbReference type="SUPFAM" id="SSF103481">
    <property type="entry name" value="Multidrug resistance efflux transporter EmrE"/>
    <property type="match status" value="1"/>
</dbReference>
<keyword evidence="9 12" id="KW-1133">Transmembrane helix</keyword>
<proteinExistence type="inferred from homology"/>
<keyword evidence="11 12" id="KW-0472">Membrane</keyword>
<dbReference type="PANTHER" id="PTHR30561:SF9">
    <property type="entry name" value="4-AMINO-4-DEOXY-L-ARABINOSE-PHOSPHOUNDECAPRENOL FLIPPASE SUBUNIT ARNF-RELATED"/>
    <property type="match status" value="1"/>
</dbReference>
<dbReference type="Gene3D" id="1.10.3730.20">
    <property type="match status" value="1"/>
</dbReference>
<evidence type="ECO:0000256" key="10">
    <source>
        <dbReference type="ARBA" id="ARBA00023098"/>
    </source>
</evidence>